<comment type="caution">
    <text evidence="4">The sequence shown here is derived from an EMBL/GenBank/DDBJ whole genome shotgun (WGS) entry which is preliminary data.</text>
</comment>
<reference evidence="4 5" key="1">
    <citation type="submission" date="2020-08" db="EMBL/GenBank/DDBJ databases">
        <title>Genomic Encyclopedia of Type Strains, Phase IV (KMG-IV): sequencing the most valuable type-strain genomes for metagenomic binning, comparative biology and taxonomic classification.</title>
        <authorList>
            <person name="Goeker M."/>
        </authorList>
    </citation>
    <scope>NUCLEOTIDE SEQUENCE [LARGE SCALE GENOMIC DNA]</scope>
    <source>
        <strain evidence="4 5">DSM 17507</strain>
    </source>
</reference>
<evidence type="ECO:0000256" key="2">
    <source>
        <dbReference type="ARBA" id="ARBA00023043"/>
    </source>
</evidence>
<evidence type="ECO:0000256" key="1">
    <source>
        <dbReference type="ARBA" id="ARBA00022737"/>
    </source>
</evidence>
<dbReference type="Pfam" id="PF00023">
    <property type="entry name" value="Ank"/>
    <property type="match status" value="1"/>
</dbReference>
<dbReference type="EMBL" id="JACHOA010000004">
    <property type="protein sequence ID" value="MBB4614137.1"/>
    <property type="molecule type" value="Genomic_DNA"/>
</dbReference>
<dbReference type="InterPro" id="IPR036770">
    <property type="entry name" value="Ankyrin_rpt-contain_sf"/>
</dbReference>
<sequence>MLELVAGLLLAGASPVAEAIAADDAAALQAALAGGADANAPLEYGESPLARAVEVQDLALVAALLGAGAKPNLADVNGLTPLALACERGNPAIVSALLKAGADPRRAGAEGAWPLALCARFAPPETVAALLAKGAKADAPDPRGQTPLMWAASAGKADAVALLVKAGAKVNRVTPAGFTPLFFAIAGGNVDAVALLVDAGADLGHRGPENTSALQLALYQKNWAAAELLMARERWDLAEIDRNGNRPLHVAAAAGQGSLVAALLRAGADANGLTGPSRITWVTEANFGVAPPPKSPTPPLISAAEGGQAGAMRQLIEAGAQRGAVLDNGTNVLLAAASSRSPDALEYALTLAPDVTFADANGMTALHRVLGGAWHPGLERMLRLLAARRARTDLADKSGRTPETMAEGGLATVREVYAKVFPQKPPSALALKPL</sequence>
<dbReference type="PANTHER" id="PTHR24198">
    <property type="entry name" value="ANKYRIN REPEAT AND PROTEIN KINASE DOMAIN-CONTAINING PROTEIN"/>
    <property type="match status" value="1"/>
</dbReference>
<dbReference type="Gene3D" id="1.25.40.20">
    <property type="entry name" value="Ankyrin repeat-containing domain"/>
    <property type="match status" value="3"/>
</dbReference>
<feature type="repeat" description="ANK" evidence="3">
    <location>
        <begin position="44"/>
        <end position="76"/>
    </location>
</feature>
<accession>A0A7W7AC15</accession>
<dbReference type="AlphaFoldDB" id="A0A7W7AC15"/>
<evidence type="ECO:0000313" key="4">
    <source>
        <dbReference type="EMBL" id="MBB4614137.1"/>
    </source>
</evidence>
<name>A0A7W7AC15_9SPHN</name>
<keyword evidence="5" id="KW-1185">Reference proteome</keyword>
<dbReference type="Pfam" id="PF12796">
    <property type="entry name" value="Ank_2"/>
    <property type="match status" value="2"/>
</dbReference>
<keyword evidence="1" id="KW-0677">Repeat</keyword>
<feature type="repeat" description="ANK" evidence="3">
    <location>
        <begin position="143"/>
        <end position="175"/>
    </location>
</feature>
<evidence type="ECO:0000256" key="3">
    <source>
        <dbReference type="PROSITE-ProRule" id="PRU00023"/>
    </source>
</evidence>
<dbReference type="Proteomes" id="UP000538566">
    <property type="component" value="Unassembled WGS sequence"/>
</dbReference>
<feature type="repeat" description="ANK" evidence="3">
    <location>
        <begin position="77"/>
        <end position="109"/>
    </location>
</feature>
<dbReference type="InterPro" id="IPR002110">
    <property type="entry name" value="Ankyrin_rpt"/>
</dbReference>
<dbReference type="SUPFAM" id="SSF48403">
    <property type="entry name" value="Ankyrin repeat"/>
    <property type="match status" value="2"/>
</dbReference>
<evidence type="ECO:0000313" key="5">
    <source>
        <dbReference type="Proteomes" id="UP000538566"/>
    </source>
</evidence>
<dbReference type="OrthoDB" id="7492287at2"/>
<protein>
    <submittedName>
        <fullName evidence="4">Ankyrin repeat protein</fullName>
    </submittedName>
</protein>
<dbReference type="PANTHER" id="PTHR24198:SF194">
    <property type="entry name" value="INVERSIN-A"/>
    <property type="match status" value="1"/>
</dbReference>
<dbReference type="SMART" id="SM00248">
    <property type="entry name" value="ANK"/>
    <property type="match status" value="10"/>
</dbReference>
<dbReference type="PROSITE" id="PS50088">
    <property type="entry name" value="ANK_REPEAT"/>
    <property type="match status" value="5"/>
</dbReference>
<proteinExistence type="predicted"/>
<gene>
    <name evidence="4" type="ORF">GGR37_002423</name>
</gene>
<organism evidence="4 5">
    <name type="scientific">Novosphingobium taihuense</name>
    <dbReference type="NCBI Taxonomy" id="260085"/>
    <lineage>
        <taxon>Bacteria</taxon>
        <taxon>Pseudomonadati</taxon>
        <taxon>Pseudomonadota</taxon>
        <taxon>Alphaproteobacteria</taxon>
        <taxon>Sphingomonadales</taxon>
        <taxon>Sphingomonadaceae</taxon>
        <taxon>Novosphingobium</taxon>
    </lineage>
</organism>
<dbReference type="RefSeq" id="WP_144903841.1">
    <property type="nucleotide sequence ID" value="NZ_JACHOA010000004.1"/>
</dbReference>
<keyword evidence="2 3" id="KW-0040">ANK repeat</keyword>
<feature type="repeat" description="ANK" evidence="3">
    <location>
        <begin position="243"/>
        <end position="275"/>
    </location>
</feature>
<feature type="repeat" description="ANK" evidence="3">
    <location>
        <begin position="176"/>
        <end position="208"/>
    </location>
</feature>
<dbReference type="PROSITE" id="PS50297">
    <property type="entry name" value="ANK_REP_REGION"/>
    <property type="match status" value="4"/>
</dbReference>